<dbReference type="InterPro" id="IPR026444">
    <property type="entry name" value="Secre_tail"/>
</dbReference>
<reference evidence="4" key="1">
    <citation type="submission" date="2022-06" db="EMBL/GenBank/DDBJ databases">
        <title>Gramella sediminis sp. nov., isolated from deep-sea sediment of the Indian Ocean.</title>
        <authorList>
            <person name="Yang L."/>
        </authorList>
    </citation>
    <scope>NUCLEOTIDE SEQUENCE</scope>
    <source>
        <strain evidence="4">HMD3159</strain>
    </source>
</reference>
<name>A0ABT0Z4A2_9FLAO</name>
<evidence type="ECO:0000313" key="5">
    <source>
        <dbReference type="Proteomes" id="UP001155077"/>
    </source>
</evidence>
<dbReference type="Proteomes" id="UP001155077">
    <property type="component" value="Unassembled WGS sequence"/>
</dbReference>
<protein>
    <submittedName>
        <fullName evidence="4">T9SS type A sorting domain-containing protein</fullName>
    </submittedName>
</protein>
<evidence type="ECO:0000256" key="1">
    <source>
        <dbReference type="ARBA" id="ARBA00022729"/>
    </source>
</evidence>
<proteinExistence type="predicted"/>
<dbReference type="NCBIfam" id="TIGR04183">
    <property type="entry name" value="Por_Secre_tail"/>
    <property type="match status" value="1"/>
</dbReference>
<keyword evidence="5" id="KW-1185">Reference proteome</keyword>
<evidence type="ECO:0000259" key="3">
    <source>
        <dbReference type="Pfam" id="PF18962"/>
    </source>
</evidence>
<comment type="caution">
    <text evidence="4">The sequence shown here is derived from an EMBL/GenBank/DDBJ whole genome shotgun (WGS) entry which is preliminary data.</text>
</comment>
<keyword evidence="1 2" id="KW-0732">Signal</keyword>
<sequence length="194" mass="22066">MKTTIRTLGITLLFLVFMNVKAADELDIRINDQQNLIVELQSIEKGAVLSLLDESGEVLFKDRFFNESSYSKILDFESLPDGKYSLKLEKEYSVATSVIRKTGKSITISKGEYSFVYKPILKVDGNKVALYIANPEETFMHVEIFDRYGKSVQYFKSKDLILKRTLDFSRVPAGSYIVTIKTKKNSFTKTLTVG</sequence>
<evidence type="ECO:0000313" key="4">
    <source>
        <dbReference type="EMBL" id="MCM8570235.1"/>
    </source>
</evidence>
<evidence type="ECO:0000256" key="2">
    <source>
        <dbReference type="SAM" id="SignalP"/>
    </source>
</evidence>
<feature type="chain" id="PRO_5046349232" evidence="2">
    <location>
        <begin position="23"/>
        <end position="194"/>
    </location>
</feature>
<dbReference type="RefSeq" id="WP_252114134.1">
    <property type="nucleotide sequence ID" value="NZ_JAMSCK010000004.1"/>
</dbReference>
<accession>A0ABT0Z4A2</accession>
<gene>
    <name evidence="4" type="ORF">NE848_12650</name>
</gene>
<organism evidence="4 5">
    <name type="scientific">Gramella jeungdoensis</name>
    <dbReference type="NCBI Taxonomy" id="708091"/>
    <lineage>
        <taxon>Bacteria</taxon>
        <taxon>Pseudomonadati</taxon>
        <taxon>Bacteroidota</taxon>
        <taxon>Flavobacteriia</taxon>
        <taxon>Flavobacteriales</taxon>
        <taxon>Flavobacteriaceae</taxon>
        <taxon>Christiangramia</taxon>
    </lineage>
</organism>
<dbReference type="EMBL" id="JAMSCK010000004">
    <property type="protein sequence ID" value="MCM8570235.1"/>
    <property type="molecule type" value="Genomic_DNA"/>
</dbReference>
<dbReference type="Pfam" id="PF18962">
    <property type="entry name" value="Por_Secre_tail"/>
    <property type="match status" value="1"/>
</dbReference>
<feature type="domain" description="Secretion system C-terminal sorting" evidence="3">
    <location>
        <begin position="131"/>
        <end position="192"/>
    </location>
</feature>
<feature type="signal peptide" evidence="2">
    <location>
        <begin position="1"/>
        <end position="22"/>
    </location>
</feature>